<feature type="signal peptide" evidence="2">
    <location>
        <begin position="1"/>
        <end position="24"/>
    </location>
</feature>
<evidence type="ECO:0000313" key="6">
    <source>
        <dbReference type="EMBL" id="KAI1862865.1"/>
    </source>
</evidence>
<accession>A0A9Q0AN05</accession>
<keyword evidence="1" id="KW-0812">Transmembrane</keyword>
<feature type="domain" description="Rax2-like second" evidence="4">
    <location>
        <begin position="217"/>
        <end position="365"/>
    </location>
</feature>
<dbReference type="Pfam" id="PF20843">
    <property type="entry name" value="Rax2_3"/>
    <property type="match status" value="1"/>
</dbReference>
<dbReference type="PANTHER" id="PTHR31778:SF2">
    <property type="entry name" value="BUD SITE SELECTION PROTEIN RAX2"/>
    <property type="match status" value="1"/>
</dbReference>
<feature type="domain" description="Rax2-like C-terminal" evidence="3">
    <location>
        <begin position="901"/>
        <end position="1149"/>
    </location>
</feature>
<keyword evidence="2" id="KW-0732">Signal</keyword>
<organism evidence="6 7">
    <name type="scientific">Neoarthrinium moseri</name>
    <dbReference type="NCBI Taxonomy" id="1658444"/>
    <lineage>
        <taxon>Eukaryota</taxon>
        <taxon>Fungi</taxon>
        <taxon>Dikarya</taxon>
        <taxon>Ascomycota</taxon>
        <taxon>Pezizomycotina</taxon>
        <taxon>Sordariomycetes</taxon>
        <taxon>Xylariomycetidae</taxon>
        <taxon>Amphisphaeriales</taxon>
        <taxon>Apiosporaceae</taxon>
        <taxon>Neoarthrinium</taxon>
    </lineage>
</organism>
<evidence type="ECO:0000259" key="5">
    <source>
        <dbReference type="Pfam" id="PF20843"/>
    </source>
</evidence>
<feature type="chain" id="PRO_5040302257" description="Cellular morphogenesis protein" evidence="2">
    <location>
        <begin position="25"/>
        <end position="1228"/>
    </location>
</feature>
<evidence type="ECO:0000256" key="1">
    <source>
        <dbReference type="SAM" id="Phobius"/>
    </source>
</evidence>
<evidence type="ECO:0000259" key="3">
    <source>
        <dbReference type="Pfam" id="PF12768"/>
    </source>
</evidence>
<keyword evidence="7" id="KW-1185">Reference proteome</keyword>
<dbReference type="Pfam" id="PF20842">
    <property type="entry name" value="Rax2_2"/>
    <property type="match status" value="1"/>
</dbReference>
<dbReference type="Proteomes" id="UP000829685">
    <property type="component" value="Unassembled WGS sequence"/>
</dbReference>
<dbReference type="Pfam" id="PF12768">
    <property type="entry name" value="Rax2"/>
    <property type="match status" value="1"/>
</dbReference>
<dbReference type="InterPro" id="IPR011043">
    <property type="entry name" value="Gal_Oxase/kelch_b-propeller"/>
</dbReference>
<dbReference type="SUPFAM" id="SSF117281">
    <property type="entry name" value="Kelch motif"/>
    <property type="match status" value="1"/>
</dbReference>
<evidence type="ECO:0008006" key="8">
    <source>
        <dbReference type="Google" id="ProtNLM"/>
    </source>
</evidence>
<dbReference type="InterPro" id="IPR024982">
    <property type="entry name" value="Rax2-like_C"/>
</dbReference>
<keyword evidence="1" id="KW-0472">Membrane</keyword>
<keyword evidence="1" id="KW-1133">Transmembrane helix</keyword>
<dbReference type="GO" id="GO:1902929">
    <property type="term" value="C:plasma membrane of growing cell tip"/>
    <property type="evidence" value="ECO:0007669"/>
    <property type="project" value="TreeGrafter"/>
</dbReference>
<dbReference type="SUPFAM" id="SSF50965">
    <property type="entry name" value="Galactose oxidase, central domain"/>
    <property type="match status" value="1"/>
</dbReference>
<dbReference type="InterPro" id="IPR048266">
    <property type="entry name" value="Rax2-like_second"/>
</dbReference>
<dbReference type="PANTHER" id="PTHR31778">
    <property type="entry name" value="BUD SITE SELECTION PROTEIN RAX2"/>
    <property type="match status" value="1"/>
</dbReference>
<reference evidence="6" key="1">
    <citation type="submission" date="2021-03" db="EMBL/GenBank/DDBJ databases">
        <title>Revisited historic fungal species revealed as producer of novel bioactive compounds through whole genome sequencing and comparative genomics.</title>
        <authorList>
            <person name="Vignolle G.A."/>
            <person name="Hochenegger N."/>
            <person name="Mach R.L."/>
            <person name="Mach-Aigner A.R."/>
            <person name="Javad Rahimi M."/>
            <person name="Salim K.A."/>
            <person name="Chan C.M."/>
            <person name="Lim L.B.L."/>
            <person name="Cai F."/>
            <person name="Druzhinina I.S."/>
            <person name="U'Ren J.M."/>
            <person name="Derntl C."/>
        </authorList>
    </citation>
    <scope>NUCLEOTIDE SEQUENCE</scope>
    <source>
        <strain evidence="6">TUCIM 5799</strain>
    </source>
</reference>
<feature type="domain" description="Rax2-like third" evidence="5">
    <location>
        <begin position="376"/>
        <end position="536"/>
    </location>
</feature>
<dbReference type="EMBL" id="JAFIMR010000026">
    <property type="protein sequence ID" value="KAI1862865.1"/>
    <property type="molecule type" value="Genomic_DNA"/>
</dbReference>
<comment type="caution">
    <text evidence="6">The sequence shown here is derived from an EMBL/GenBank/DDBJ whole genome shotgun (WGS) entry which is preliminary data.</text>
</comment>
<name>A0A9Q0AN05_9PEZI</name>
<evidence type="ECO:0000313" key="7">
    <source>
        <dbReference type="Proteomes" id="UP000829685"/>
    </source>
</evidence>
<dbReference type="Gene3D" id="2.120.10.80">
    <property type="entry name" value="Kelch-type beta propeller"/>
    <property type="match status" value="2"/>
</dbReference>
<sequence>MRSRVSSPTSCLFTLASLASLSHAITLTPVPSPDLDLSQLGRTGIAGDFSGISLYEWVGQNEQPFTANGSETLMTQLPNGQFISILAADASIQAMCTFQGALILGGNFTSLGGDAFAAIAALDLNTTQPSPLTGLSGQVNALLCDEDAKMVYVGGSFQAGNLSANAITWVGNQGWTSLPFAGFNGPVTSIVKAANGHIIFGGSFTGLGNTSTPNEPDEQVINLSTADISAEQSSTTAGFSDPKNIVCKTSGADGSGNTWLLEDNTAGSWQAKFNFGFEPTKLRLYNTHQDGRGTKTWRYTALPINGIMNFTYVDPATQRNMSCTSECPLSSNSSIEYQDFYFVNQVGMNEFRLDISAWYGSGGGLNGIELFQDDIYAYAVSDFNEPNCGGVSFPSTATSTGPWTVSPSGQSNSEYLTAQLNGTATSAAASVTFFPDIRASGNYSISMFTPGCIQDDTCLSRGQVNVTFVTTADGDPGDNIKIVYQTNNFDKYDVLFDNIEIDAASDSFRPRVILTPANGQTLLNQKVVAQRVGFGLVNSSGGLNGLFEYDPSKATVDTADFTSSAFDKLGSSFSTRSAVASLVVDGDLTYIGGNFSSSSVKNIVAINTDRNSTVDLDGGLNGAVWSMHASEGQIFVGGQFNNTLDGSDAGLSHVAAYDTASSKWSALGAGVDGPVTRVAAMLLNITNGSPEEVITLTGSFRKVRAFGSNAEIAVDGFAVWVKSQRTWLQNVNATVPSIDGILTTSLFNVSDGTSLYAGSLTSQAISANGVVTMGETLGTFPVTFKTQSQSTNGTTGSASIAKRQSVINSTESVTGVTTGAFYESGDRNITVLAGHFSASATNGADISNLVLIDGAKDNTVTGLPSGVSDESRFFALAIHDDTLFAGGVINGSINGNSINGLISYNLADATFNTQPPALAGGRGVVSTIAVRPDSGDVYVGGSFRAAGSLGCPGVCVFSTSTSQWNRPGVSFEGDVNSMIWPSSSTMIAGGDLKVNNTPTYLASYDPSSSTWSSFASASALPGPVDAVTVANSEGSQLWAAGTEATSSSVYLMKYDGSSWRSAGISLDQETVISSLQVFTVTSSHDSSDLVAANQVLMITGSLVIPGFGTASSALFNGTTLQPYALTGNSLNSAGSIAKIFVQNQNFFTSAGGGGLALGFVVLIALAISLGLMLLIVVAGLLLDRYRKKRDGYIPAPTSMYDRGTGMRRISPHELLDSLGKGRAGAPHI</sequence>
<evidence type="ECO:0000259" key="4">
    <source>
        <dbReference type="Pfam" id="PF20842"/>
    </source>
</evidence>
<dbReference type="AlphaFoldDB" id="A0A9Q0AN05"/>
<gene>
    <name evidence="6" type="ORF">JX265_008911</name>
</gene>
<dbReference type="InterPro" id="IPR015915">
    <property type="entry name" value="Kelch-typ_b-propeller"/>
</dbReference>
<dbReference type="InterPro" id="IPR048265">
    <property type="entry name" value="Rax2-like_third"/>
</dbReference>
<protein>
    <recommendedName>
        <fullName evidence="8">Cellular morphogenesis protein</fullName>
    </recommendedName>
</protein>
<feature type="transmembrane region" description="Helical" evidence="1">
    <location>
        <begin position="1155"/>
        <end position="1182"/>
    </location>
</feature>
<proteinExistence type="predicted"/>
<evidence type="ECO:0000256" key="2">
    <source>
        <dbReference type="SAM" id="SignalP"/>
    </source>
</evidence>